<feature type="coiled-coil region" evidence="13">
    <location>
        <begin position="48"/>
        <end position="89"/>
    </location>
</feature>
<sequence length="206" mass="22829">MDVSEEKSQPQQAAPLTGTEAETSTNGQSEASCAGLEEEVSLVPAAQLQACREELATQKDQYLRARADLENYRRRVQREKEDLQRYGNEQLLREILPVVDNLERALAHARTQDIPVEGLITGVEMTLEQFQRVLDKFQVRPVAALQQPFDSACHEAMGQVEREDCPPNTVVEEMQRGYMLNDRLLRPALVLVSKAAAPAGAAAADA</sequence>
<evidence type="ECO:0000256" key="10">
    <source>
        <dbReference type="HAMAP-Rule" id="MF_01151"/>
    </source>
</evidence>
<evidence type="ECO:0000256" key="11">
    <source>
        <dbReference type="RuleBase" id="RU000639"/>
    </source>
</evidence>
<dbReference type="OrthoDB" id="9789811at2"/>
<keyword evidence="4 10" id="KW-0963">Cytoplasm</keyword>
<organism evidence="15 16">
    <name type="scientific">Desulfuromonas thiophila</name>
    <dbReference type="NCBI Taxonomy" id="57664"/>
    <lineage>
        <taxon>Bacteria</taxon>
        <taxon>Pseudomonadati</taxon>
        <taxon>Thermodesulfobacteriota</taxon>
        <taxon>Desulfuromonadia</taxon>
        <taxon>Desulfuromonadales</taxon>
        <taxon>Desulfuromonadaceae</taxon>
        <taxon>Desulfuromonas</taxon>
    </lineage>
</organism>
<dbReference type="SUPFAM" id="SSF58014">
    <property type="entry name" value="Coiled-coil domain of nucleotide exchange factor GrpE"/>
    <property type="match status" value="1"/>
</dbReference>
<dbReference type="GO" id="GO:0051087">
    <property type="term" value="F:protein-folding chaperone binding"/>
    <property type="evidence" value="ECO:0007669"/>
    <property type="project" value="InterPro"/>
</dbReference>
<keyword evidence="6 10" id="KW-0143">Chaperone</keyword>
<dbReference type="HAMAP" id="MF_01151">
    <property type="entry name" value="GrpE"/>
    <property type="match status" value="1"/>
</dbReference>
<dbReference type="PRINTS" id="PR00773">
    <property type="entry name" value="GRPEPROTEIN"/>
</dbReference>
<feature type="region of interest" description="Disordered" evidence="14">
    <location>
        <begin position="1"/>
        <end position="35"/>
    </location>
</feature>
<evidence type="ECO:0000256" key="8">
    <source>
        <dbReference type="ARBA" id="ARBA00072274"/>
    </source>
</evidence>
<dbReference type="PANTHER" id="PTHR21237:SF23">
    <property type="entry name" value="GRPE PROTEIN HOMOLOG, MITOCHONDRIAL"/>
    <property type="match status" value="1"/>
</dbReference>
<dbReference type="SUPFAM" id="SSF51064">
    <property type="entry name" value="Head domain of nucleotide exchange factor GrpE"/>
    <property type="match status" value="1"/>
</dbReference>
<comment type="similarity">
    <text evidence="2 10 12">Belongs to the GrpE family.</text>
</comment>
<dbReference type="Pfam" id="PF01025">
    <property type="entry name" value="GrpE"/>
    <property type="match status" value="1"/>
</dbReference>
<dbReference type="InterPro" id="IPR000740">
    <property type="entry name" value="GrpE"/>
</dbReference>
<evidence type="ECO:0000256" key="12">
    <source>
        <dbReference type="RuleBase" id="RU004478"/>
    </source>
</evidence>
<evidence type="ECO:0000256" key="2">
    <source>
        <dbReference type="ARBA" id="ARBA00009054"/>
    </source>
</evidence>
<comment type="subunit">
    <text evidence="3 10">Homodimer.</text>
</comment>
<evidence type="ECO:0000313" key="16">
    <source>
        <dbReference type="Proteomes" id="UP000243205"/>
    </source>
</evidence>
<feature type="compositionally biased region" description="Polar residues" evidence="14">
    <location>
        <begin position="9"/>
        <end position="31"/>
    </location>
</feature>
<gene>
    <name evidence="10" type="primary">grpE</name>
    <name evidence="15" type="ORF">SAMN05661003_11315</name>
</gene>
<dbReference type="GO" id="GO:0042803">
    <property type="term" value="F:protein homodimerization activity"/>
    <property type="evidence" value="ECO:0007669"/>
    <property type="project" value="InterPro"/>
</dbReference>
<dbReference type="GO" id="GO:0006457">
    <property type="term" value="P:protein folding"/>
    <property type="evidence" value="ECO:0007669"/>
    <property type="project" value="InterPro"/>
</dbReference>
<evidence type="ECO:0000256" key="7">
    <source>
        <dbReference type="ARBA" id="ARBA00053401"/>
    </source>
</evidence>
<dbReference type="AlphaFoldDB" id="A0A1G7DC35"/>
<evidence type="ECO:0000256" key="5">
    <source>
        <dbReference type="ARBA" id="ARBA00023016"/>
    </source>
</evidence>
<dbReference type="CDD" id="cd00446">
    <property type="entry name" value="GrpE"/>
    <property type="match status" value="1"/>
</dbReference>
<dbReference type="GO" id="GO:0000774">
    <property type="term" value="F:adenyl-nucleotide exchange factor activity"/>
    <property type="evidence" value="ECO:0007669"/>
    <property type="project" value="InterPro"/>
</dbReference>
<reference evidence="16" key="1">
    <citation type="submission" date="2016-10" db="EMBL/GenBank/DDBJ databases">
        <authorList>
            <person name="Varghese N."/>
            <person name="Submissions S."/>
        </authorList>
    </citation>
    <scope>NUCLEOTIDE SEQUENCE [LARGE SCALE GENOMIC DNA]</scope>
    <source>
        <strain evidence="16">DSM 8987</strain>
    </source>
</reference>
<dbReference type="STRING" id="57664.SAMN05661003_11315"/>
<dbReference type="GO" id="GO:0051082">
    <property type="term" value="F:unfolded protein binding"/>
    <property type="evidence" value="ECO:0007669"/>
    <property type="project" value="TreeGrafter"/>
</dbReference>
<dbReference type="PANTHER" id="PTHR21237">
    <property type="entry name" value="GRPE PROTEIN"/>
    <property type="match status" value="1"/>
</dbReference>
<dbReference type="NCBIfam" id="NF010738">
    <property type="entry name" value="PRK14140.1"/>
    <property type="match status" value="1"/>
</dbReference>
<evidence type="ECO:0000313" key="15">
    <source>
        <dbReference type="EMBL" id="SDE49174.1"/>
    </source>
</evidence>
<keyword evidence="13" id="KW-0175">Coiled coil</keyword>
<evidence type="ECO:0000256" key="1">
    <source>
        <dbReference type="ARBA" id="ARBA00004496"/>
    </source>
</evidence>
<dbReference type="Gene3D" id="3.90.20.20">
    <property type="match status" value="1"/>
</dbReference>
<keyword evidence="5 10" id="KW-0346">Stress response</keyword>
<evidence type="ECO:0000256" key="14">
    <source>
        <dbReference type="SAM" id="MobiDB-lite"/>
    </source>
</evidence>
<dbReference type="NCBIfam" id="NF010748">
    <property type="entry name" value="PRK14150.1"/>
    <property type="match status" value="1"/>
</dbReference>
<dbReference type="InterPro" id="IPR013805">
    <property type="entry name" value="GrpE_CC"/>
</dbReference>
<name>A0A1G7DC35_9BACT</name>
<comment type="function">
    <text evidence="7 10 11">Participates actively in the response to hyperosmotic and heat shock by preventing the aggregation of stress-denatured proteins, in association with DnaK and GrpE. It is the nucleotide exchange factor for DnaK and may function as a thermosensor. Unfolded proteins bind initially to DnaJ; upon interaction with the DnaJ-bound protein, DnaK hydrolyzes its bound ATP, resulting in the formation of a stable complex. GrpE releases ADP from DnaK; ATP binding to DnaK triggers the release of the substrate protein, thus completing the reaction cycle. Several rounds of ATP-dependent interactions between DnaJ, DnaK and GrpE are required for fully efficient folding.</text>
</comment>
<comment type="subcellular location">
    <subcellularLocation>
        <location evidence="1 10">Cytoplasm</location>
    </subcellularLocation>
</comment>
<dbReference type="EMBL" id="FNAQ01000013">
    <property type="protein sequence ID" value="SDE49174.1"/>
    <property type="molecule type" value="Genomic_DNA"/>
</dbReference>
<dbReference type="Gene3D" id="2.30.22.10">
    <property type="entry name" value="Head domain of nucleotide exchange factor GrpE"/>
    <property type="match status" value="1"/>
</dbReference>
<evidence type="ECO:0000256" key="3">
    <source>
        <dbReference type="ARBA" id="ARBA00011738"/>
    </source>
</evidence>
<proteinExistence type="inferred from homology"/>
<evidence type="ECO:0000256" key="9">
    <source>
        <dbReference type="ARBA" id="ARBA00076414"/>
    </source>
</evidence>
<dbReference type="PROSITE" id="PS01071">
    <property type="entry name" value="GRPE"/>
    <property type="match status" value="1"/>
</dbReference>
<dbReference type="InterPro" id="IPR009012">
    <property type="entry name" value="GrpE_head"/>
</dbReference>
<accession>A0A1G7DC35</accession>
<evidence type="ECO:0000256" key="6">
    <source>
        <dbReference type="ARBA" id="ARBA00023186"/>
    </source>
</evidence>
<keyword evidence="16" id="KW-1185">Reference proteome</keyword>
<dbReference type="GO" id="GO:0005829">
    <property type="term" value="C:cytosol"/>
    <property type="evidence" value="ECO:0007669"/>
    <property type="project" value="TreeGrafter"/>
</dbReference>
<dbReference type="Proteomes" id="UP000243205">
    <property type="component" value="Unassembled WGS sequence"/>
</dbReference>
<protein>
    <recommendedName>
        <fullName evidence="8 10">Protein GrpE</fullName>
    </recommendedName>
    <alternativeName>
        <fullName evidence="9 10">HSP-70 cofactor</fullName>
    </alternativeName>
</protein>
<dbReference type="FunFam" id="2.30.22.10:FF:000001">
    <property type="entry name" value="Protein GrpE"/>
    <property type="match status" value="1"/>
</dbReference>
<evidence type="ECO:0000256" key="13">
    <source>
        <dbReference type="SAM" id="Coils"/>
    </source>
</evidence>
<evidence type="ECO:0000256" key="4">
    <source>
        <dbReference type="ARBA" id="ARBA00022490"/>
    </source>
</evidence>